<evidence type="ECO:0000313" key="2">
    <source>
        <dbReference type="EMBL" id="GAA1236527.1"/>
    </source>
</evidence>
<protein>
    <recommendedName>
        <fullName evidence="1">DUF6924 domain-containing protein</fullName>
    </recommendedName>
</protein>
<accession>A0ABP4GSB7</accession>
<feature type="domain" description="DUF6924" evidence="1">
    <location>
        <begin position="13"/>
        <end position="155"/>
    </location>
</feature>
<name>A0ABP4GSB7_9ACTN</name>
<dbReference type="Pfam" id="PF21962">
    <property type="entry name" value="DUF6924"/>
    <property type="match status" value="1"/>
</dbReference>
<organism evidence="2 3">
    <name type="scientific">Kitasatospora nipponensis</name>
    <dbReference type="NCBI Taxonomy" id="258049"/>
    <lineage>
        <taxon>Bacteria</taxon>
        <taxon>Bacillati</taxon>
        <taxon>Actinomycetota</taxon>
        <taxon>Actinomycetes</taxon>
        <taxon>Kitasatosporales</taxon>
        <taxon>Streptomycetaceae</taxon>
        <taxon>Kitasatospora</taxon>
    </lineage>
</organism>
<comment type="caution">
    <text evidence="2">The sequence shown here is derived from an EMBL/GenBank/DDBJ whole genome shotgun (WGS) entry which is preliminary data.</text>
</comment>
<dbReference type="EMBL" id="BAAALF010000040">
    <property type="protein sequence ID" value="GAA1236527.1"/>
    <property type="molecule type" value="Genomic_DNA"/>
</dbReference>
<dbReference type="Proteomes" id="UP001500037">
    <property type="component" value="Unassembled WGS sequence"/>
</dbReference>
<dbReference type="InterPro" id="IPR053832">
    <property type="entry name" value="DUF6924"/>
</dbReference>
<evidence type="ECO:0000313" key="3">
    <source>
        <dbReference type="Proteomes" id="UP001500037"/>
    </source>
</evidence>
<sequence>MLPVIAGRDEFAALVIRTDFGDEGAWQAILAELVKPWEFDSGDVDPYLHIVDDPAWSGAAADEVVATLSGDEELSVVYLADRFTMDDDEHALLVLAVLTREECESDEEFEAYSGSVRTTPGGIGHIHANLSIANLDFADVLDAAQSDPAGVFRSF</sequence>
<proteinExistence type="predicted"/>
<reference evidence="3" key="1">
    <citation type="journal article" date="2019" name="Int. J. Syst. Evol. Microbiol.">
        <title>The Global Catalogue of Microorganisms (GCM) 10K type strain sequencing project: providing services to taxonomists for standard genome sequencing and annotation.</title>
        <authorList>
            <consortium name="The Broad Institute Genomics Platform"/>
            <consortium name="The Broad Institute Genome Sequencing Center for Infectious Disease"/>
            <person name="Wu L."/>
            <person name="Ma J."/>
        </authorList>
    </citation>
    <scope>NUCLEOTIDE SEQUENCE [LARGE SCALE GENOMIC DNA]</scope>
    <source>
        <strain evidence="3">JCM 13004</strain>
    </source>
</reference>
<gene>
    <name evidence="2" type="ORF">GCM10009665_28350</name>
</gene>
<evidence type="ECO:0000259" key="1">
    <source>
        <dbReference type="Pfam" id="PF21962"/>
    </source>
</evidence>
<dbReference type="RefSeq" id="WP_344441861.1">
    <property type="nucleotide sequence ID" value="NZ_BAAALF010000040.1"/>
</dbReference>
<keyword evidence="3" id="KW-1185">Reference proteome</keyword>